<name>A0A9P7CW31_9AGAM</name>
<feature type="compositionally biased region" description="Polar residues" evidence="1">
    <location>
        <begin position="152"/>
        <end position="162"/>
    </location>
</feature>
<evidence type="ECO:0000313" key="2">
    <source>
        <dbReference type="EMBL" id="KAG1760788.1"/>
    </source>
</evidence>
<gene>
    <name evidence="2" type="ORF">EV702DRAFT_1053349</name>
</gene>
<keyword evidence="3" id="KW-1185">Reference proteome</keyword>
<proteinExistence type="predicted"/>
<sequence length="162" mass="18404">MTFDEVAIAAMQRVTNDDLDVAELHYQIRRSDEKLAPPPVPINHSRSNGEESVAHFWSVWKPTIQQCYNMDVQTDERNTSHERPSSPAALTFAGLSNLLESTRCTVSQRVSDRSMDDTRCDDRDRRHKSMSIGNACVFPGPRNKNKKKLTEKATTQPIAFVR</sequence>
<feature type="region of interest" description="Disordered" evidence="1">
    <location>
        <begin position="132"/>
        <end position="162"/>
    </location>
</feature>
<dbReference type="AlphaFoldDB" id="A0A9P7CW31"/>
<reference evidence="2" key="1">
    <citation type="journal article" date="2020" name="New Phytol.">
        <title>Comparative genomics reveals dynamic genome evolution in host specialist ectomycorrhizal fungi.</title>
        <authorList>
            <person name="Lofgren L.A."/>
            <person name="Nguyen N.H."/>
            <person name="Vilgalys R."/>
            <person name="Ruytinx J."/>
            <person name="Liao H.L."/>
            <person name="Branco S."/>
            <person name="Kuo A."/>
            <person name="LaButti K."/>
            <person name="Lipzen A."/>
            <person name="Andreopoulos W."/>
            <person name="Pangilinan J."/>
            <person name="Riley R."/>
            <person name="Hundley H."/>
            <person name="Na H."/>
            <person name="Barry K."/>
            <person name="Grigoriev I.V."/>
            <person name="Stajich J.E."/>
            <person name="Kennedy P.G."/>
        </authorList>
    </citation>
    <scope>NUCLEOTIDE SEQUENCE</scope>
    <source>
        <strain evidence="2">DOB743</strain>
    </source>
</reference>
<dbReference type="Proteomes" id="UP000714275">
    <property type="component" value="Unassembled WGS sequence"/>
</dbReference>
<evidence type="ECO:0000256" key="1">
    <source>
        <dbReference type="SAM" id="MobiDB-lite"/>
    </source>
</evidence>
<protein>
    <submittedName>
        <fullName evidence="2">Uncharacterized protein</fullName>
    </submittedName>
</protein>
<comment type="caution">
    <text evidence="2">The sequence shown here is derived from an EMBL/GenBank/DDBJ whole genome shotgun (WGS) entry which is preliminary data.</text>
</comment>
<dbReference type="EMBL" id="JABBWD010000435">
    <property type="protein sequence ID" value="KAG1760788.1"/>
    <property type="molecule type" value="Genomic_DNA"/>
</dbReference>
<accession>A0A9P7CW31</accession>
<evidence type="ECO:0000313" key="3">
    <source>
        <dbReference type="Proteomes" id="UP000714275"/>
    </source>
</evidence>
<organism evidence="2 3">
    <name type="scientific">Suillus placidus</name>
    <dbReference type="NCBI Taxonomy" id="48579"/>
    <lineage>
        <taxon>Eukaryota</taxon>
        <taxon>Fungi</taxon>
        <taxon>Dikarya</taxon>
        <taxon>Basidiomycota</taxon>
        <taxon>Agaricomycotina</taxon>
        <taxon>Agaricomycetes</taxon>
        <taxon>Agaricomycetidae</taxon>
        <taxon>Boletales</taxon>
        <taxon>Suillineae</taxon>
        <taxon>Suillaceae</taxon>
        <taxon>Suillus</taxon>
    </lineage>
</organism>